<gene>
    <name evidence="2" type="ORF">OIDMADRAFT_184469</name>
</gene>
<keyword evidence="3" id="KW-1185">Reference proteome</keyword>
<name>A0A0C3CXN8_OIDMZ</name>
<dbReference type="EMBL" id="KN832890">
    <property type="protein sequence ID" value="KIM94442.1"/>
    <property type="molecule type" value="Genomic_DNA"/>
</dbReference>
<dbReference type="STRING" id="913774.A0A0C3CXN8"/>
<feature type="compositionally biased region" description="Basic residues" evidence="1">
    <location>
        <begin position="1"/>
        <end position="15"/>
    </location>
</feature>
<evidence type="ECO:0000313" key="3">
    <source>
        <dbReference type="Proteomes" id="UP000054321"/>
    </source>
</evidence>
<organism evidence="2 3">
    <name type="scientific">Oidiodendron maius (strain Zn)</name>
    <dbReference type="NCBI Taxonomy" id="913774"/>
    <lineage>
        <taxon>Eukaryota</taxon>
        <taxon>Fungi</taxon>
        <taxon>Dikarya</taxon>
        <taxon>Ascomycota</taxon>
        <taxon>Pezizomycotina</taxon>
        <taxon>Leotiomycetes</taxon>
        <taxon>Leotiomycetes incertae sedis</taxon>
        <taxon>Myxotrichaceae</taxon>
        <taxon>Oidiodendron</taxon>
    </lineage>
</organism>
<dbReference type="InParanoid" id="A0A0C3CXN8"/>
<evidence type="ECO:0000313" key="2">
    <source>
        <dbReference type="EMBL" id="KIM94442.1"/>
    </source>
</evidence>
<feature type="region of interest" description="Disordered" evidence="1">
    <location>
        <begin position="425"/>
        <end position="457"/>
    </location>
</feature>
<sequence length="471" mass="51595">MPPPRSRKKKSKSSKSSKAILKEVSLPRPEAFRDLNEQAEELCKEWEASPQRGVLVKQIRDRISPQQSISINNALCLGLGSLEKAKVQHLPWWTRGVRKTNADTSHRLQWCNVAYELTACILNFSREETYILIAQAVWQAQCQHGVRACGEAHVDLEEEEFGATLLSVLYQALDTVEGNWQGATATRTFVILATRLLLLSSHQSGGAAGHEFADLEMALLCYSTFDVDQMHVSVLLKTDEDVAGGRGPRKHCMGSQVLPLDPLSSSSLQILNFYTNSRGLPPEGHSIQTPVSQAASGLEPAFSSFTARRILRASDINNGPGQITPDLPRTPNSASEYNLISASYDNLSIFFCGISPMHLIPPRGSLLATGPYHVPAHVYCSFLYASKRCSSRSGHRLCLFVLEWPCSSLQESPLSLLKAGSPSLESSSSPLLDGSTFSNTEAPTPMKQAPAPGRLGQRRFEELVTHGSARL</sequence>
<feature type="region of interest" description="Disordered" evidence="1">
    <location>
        <begin position="1"/>
        <end position="20"/>
    </location>
</feature>
<dbReference type="OrthoDB" id="3182339at2759"/>
<reference evidence="3" key="2">
    <citation type="submission" date="2015-01" db="EMBL/GenBank/DDBJ databases">
        <title>Evolutionary Origins and Diversification of the Mycorrhizal Mutualists.</title>
        <authorList>
            <consortium name="DOE Joint Genome Institute"/>
            <consortium name="Mycorrhizal Genomics Consortium"/>
            <person name="Kohler A."/>
            <person name="Kuo A."/>
            <person name="Nagy L.G."/>
            <person name="Floudas D."/>
            <person name="Copeland A."/>
            <person name="Barry K.W."/>
            <person name="Cichocki N."/>
            <person name="Veneault-Fourrey C."/>
            <person name="LaButti K."/>
            <person name="Lindquist E.A."/>
            <person name="Lipzen A."/>
            <person name="Lundell T."/>
            <person name="Morin E."/>
            <person name="Murat C."/>
            <person name="Riley R."/>
            <person name="Ohm R."/>
            <person name="Sun H."/>
            <person name="Tunlid A."/>
            <person name="Henrissat B."/>
            <person name="Grigoriev I.V."/>
            <person name="Hibbett D.S."/>
            <person name="Martin F."/>
        </authorList>
    </citation>
    <scope>NUCLEOTIDE SEQUENCE [LARGE SCALE GENOMIC DNA]</scope>
    <source>
        <strain evidence="3">Zn</strain>
    </source>
</reference>
<accession>A0A0C3CXN8</accession>
<dbReference type="Proteomes" id="UP000054321">
    <property type="component" value="Unassembled WGS sequence"/>
</dbReference>
<dbReference type="AlphaFoldDB" id="A0A0C3CXN8"/>
<protein>
    <submittedName>
        <fullName evidence="2">Uncharacterized protein</fullName>
    </submittedName>
</protein>
<reference evidence="2 3" key="1">
    <citation type="submission" date="2014-04" db="EMBL/GenBank/DDBJ databases">
        <authorList>
            <consortium name="DOE Joint Genome Institute"/>
            <person name="Kuo A."/>
            <person name="Martino E."/>
            <person name="Perotto S."/>
            <person name="Kohler A."/>
            <person name="Nagy L.G."/>
            <person name="Floudas D."/>
            <person name="Copeland A."/>
            <person name="Barry K.W."/>
            <person name="Cichocki N."/>
            <person name="Veneault-Fourrey C."/>
            <person name="LaButti K."/>
            <person name="Lindquist E.A."/>
            <person name="Lipzen A."/>
            <person name="Lundell T."/>
            <person name="Morin E."/>
            <person name="Murat C."/>
            <person name="Sun H."/>
            <person name="Tunlid A."/>
            <person name="Henrissat B."/>
            <person name="Grigoriev I.V."/>
            <person name="Hibbett D.S."/>
            <person name="Martin F."/>
            <person name="Nordberg H.P."/>
            <person name="Cantor M.N."/>
            <person name="Hua S.X."/>
        </authorList>
    </citation>
    <scope>NUCLEOTIDE SEQUENCE [LARGE SCALE GENOMIC DNA]</scope>
    <source>
        <strain evidence="2 3">Zn</strain>
    </source>
</reference>
<dbReference type="HOGENOM" id="CLU_580170_0_0_1"/>
<evidence type="ECO:0000256" key="1">
    <source>
        <dbReference type="SAM" id="MobiDB-lite"/>
    </source>
</evidence>
<proteinExistence type="predicted"/>